<gene>
    <name evidence="1" type="ORF">LTR37_008926</name>
</gene>
<evidence type="ECO:0000313" key="2">
    <source>
        <dbReference type="Proteomes" id="UP001281147"/>
    </source>
</evidence>
<reference evidence="1" key="1">
    <citation type="submission" date="2023-07" db="EMBL/GenBank/DDBJ databases">
        <title>Black Yeasts Isolated from many extreme environments.</title>
        <authorList>
            <person name="Coleine C."/>
            <person name="Stajich J.E."/>
            <person name="Selbmann L."/>
        </authorList>
    </citation>
    <scope>NUCLEOTIDE SEQUENCE</scope>
    <source>
        <strain evidence="1">CCFEE 5714</strain>
    </source>
</reference>
<keyword evidence="2" id="KW-1185">Reference proteome</keyword>
<evidence type="ECO:0000313" key="1">
    <source>
        <dbReference type="EMBL" id="KAK3712835.1"/>
    </source>
</evidence>
<accession>A0ACC3N9T8</accession>
<sequence length="737" mass="83935">MKDRERTNTSADTAVPKRVDEETEALEEFRRQHPGESEAEIWERIRQYHKAQSSSWNSFLPFWRPRLVEERELLVHSNDENGKFTVEVNPAPNIKGVQNKANDQLDQVEKELEKYAPEDSCGVKWDAFGHLTSVTPGLKRGIQDSRSRQNNVFPGSTISIISFQHYVVMDYLDLGHYRRPISTSSEAAQTWFNRGLIWSYGFNHEEATKCFEKAINEDSHCLMALWGIAYSVGPNYNKPWDVFDPTEMERNLAQARDAMETAKDRATSSNSTEVEQRLIHALQSRYQEDSSDRSKWNLDYAQAMEKVYHRFCEDLDVSALYADSLMNLTPWSLWDLRTGQPTEGSRTLEAKTVLERAMSQEGGNQHPGLLHLYIHLMEMSSTPEAALPAADRLRGLVPDAGHLHHMPTHLDVLCGDYRRVVSSNSDAIKADERWMAQRGALNFYSLYRSHNYHFRIYGAMFAGQSKIALETAAQLEESISDELLRVKSPPMADWLEGFLPMRLHVLVRSGRWSDILDLEMPQDEELYCVTVAMLHYAKGIALANTERTEEAALIKNLFHEAVEKVPTSRTLFNNTCKDILAIGGAMLDGELEYHRGNTNTAFERLRKAIELSDTLPYDEPWGWMQPPRHAYGALLLEQGRVEEAGAVYSADLGISDTLPRALQHPNNLWALHGYHECLTRQGRGSEARFVKKQLDLVSATADVAVNSSCYCRTKGLERSSFDGDIGIPPWRFNRSNE</sequence>
<dbReference type="EMBL" id="JAUTXU010000067">
    <property type="protein sequence ID" value="KAK3712835.1"/>
    <property type="molecule type" value="Genomic_DNA"/>
</dbReference>
<name>A0ACC3N9T8_9PEZI</name>
<comment type="caution">
    <text evidence="1">The sequence shown here is derived from an EMBL/GenBank/DDBJ whole genome shotgun (WGS) entry which is preliminary data.</text>
</comment>
<proteinExistence type="predicted"/>
<organism evidence="1 2">
    <name type="scientific">Vermiconidia calcicola</name>
    <dbReference type="NCBI Taxonomy" id="1690605"/>
    <lineage>
        <taxon>Eukaryota</taxon>
        <taxon>Fungi</taxon>
        <taxon>Dikarya</taxon>
        <taxon>Ascomycota</taxon>
        <taxon>Pezizomycotina</taxon>
        <taxon>Dothideomycetes</taxon>
        <taxon>Dothideomycetidae</taxon>
        <taxon>Mycosphaerellales</taxon>
        <taxon>Extremaceae</taxon>
        <taxon>Vermiconidia</taxon>
    </lineage>
</organism>
<dbReference type="Proteomes" id="UP001281147">
    <property type="component" value="Unassembled WGS sequence"/>
</dbReference>
<protein>
    <submittedName>
        <fullName evidence="1">Uncharacterized protein</fullName>
    </submittedName>
</protein>